<keyword evidence="3" id="KW-1185">Reference proteome</keyword>
<organism evidence="2 3">
    <name type="scientific">Fraxinus pennsylvanica</name>
    <dbReference type="NCBI Taxonomy" id="56036"/>
    <lineage>
        <taxon>Eukaryota</taxon>
        <taxon>Viridiplantae</taxon>
        <taxon>Streptophyta</taxon>
        <taxon>Embryophyta</taxon>
        <taxon>Tracheophyta</taxon>
        <taxon>Spermatophyta</taxon>
        <taxon>Magnoliopsida</taxon>
        <taxon>eudicotyledons</taxon>
        <taxon>Gunneridae</taxon>
        <taxon>Pentapetalae</taxon>
        <taxon>asterids</taxon>
        <taxon>lamiids</taxon>
        <taxon>Lamiales</taxon>
        <taxon>Oleaceae</taxon>
        <taxon>Oleeae</taxon>
        <taxon>Fraxinus</taxon>
    </lineage>
</organism>
<reference evidence="2" key="1">
    <citation type="submission" date="2023-05" db="EMBL/GenBank/DDBJ databases">
        <authorList>
            <person name="Huff M."/>
        </authorList>
    </citation>
    <scope>NUCLEOTIDE SEQUENCE</scope>
</reference>
<evidence type="ECO:0000313" key="3">
    <source>
        <dbReference type="Proteomes" id="UP000834106"/>
    </source>
</evidence>
<evidence type="ECO:0000313" key="2">
    <source>
        <dbReference type="EMBL" id="CAI9759662.1"/>
    </source>
</evidence>
<keyword evidence="1" id="KW-1133">Transmembrane helix</keyword>
<accession>A0AAD1YYD2</accession>
<dbReference type="Proteomes" id="UP000834106">
    <property type="component" value="Chromosome 4"/>
</dbReference>
<proteinExistence type="predicted"/>
<feature type="transmembrane region" description="Helical" evidence="1">
    <location>
        <begin position="7"/>
        <end position="30"/>
    </location>
</feature>
<protein>
    <recommendedName>
        <fullName evidence="4">Thionin-like protein</fullName>
    </recommendedName>
</protein>
<dbReference type="InterPro" id="IPR038975">
    <property type="entry name" value="THNL"/>
</dbReference>
<dbReference type="EMBL" id="OU503039">
    <property type="protein sequence ID" value="CAI9759662.1"/>
    <property type="molecule type" value="Genomic_DNA"/>
</dbReference>
<keyword evidence="1" id="KW-0472">Membrane</keyword>
<evidence type="ECO:0000256" key="1">
    <source>
        <dbReference type="SAM" id="Phobius"/>
    </source>
</evidence>
<dbReference type="PANTHER" id="PTHR36312">
    <property type="entry name" value="THIONIN-LIKE PROTEIN 1"/>
    <property type="match status" value="1"/>
</dbReference>
<name>A0AAD1YYD2_9LAMI</name>
<gene>
    <name evidence="2" type="ORF">FPE_LOCUS7092</name>
</gene>
<dbReference type="AlphaFoldDB" id="A0AAD1YYD2"/>
<dbReference type="PANTHER" id="PTHR36312:SF2">
    <property type="entry name" value="THIONIN-LIKE PROTEIN"/>
    <property type="match status" value="1"/>
</dbReference>
<keyword evidence="1" id="KW-0812">Transmembrane</keyword>
<evidence type="ECO:0008006" key="4">
    <source>
        <dbReference type="Google" id="ProtNLM"/>
    </source>
</evidence>
<sequence>MECSRGGIYGLMVVILTLMVASVVVSPNLYGCWGGCFNQCFIGSPKAPSEKFTCHLQCLCSCVPKSGTDIQYYCQIGCALKRCIPVIYDGALLEKCFGKCTDICKTII</sequence>